<comment type="caution">
    <text evidence="2">The sequence shown here is derived from an EMBL/GenBank/DDBJ whole genome shotgun (WGS) entry which is preliminary data.</text>
</comment>
<dbReference type="AlphaFoldDB" id="A0A4Y3TWC3"/>
<name>A0A4Y3TWC3_9PROT</name>
<feature type="region of interest" description="Disordered" evidence="1">
    <location>
        <begin position="1"/>
        <end position="35"/>
    </location>
</feature>
<evidence type="ECO:0000313" key="3">
    <source>
        <dbReference type="Proteomes" id="UP000317730"/>
    </source>
</evidence>
<proteinExistence type="predicted"/>
<keyword evidence="3" id="KW-1185">Reference proteome</keyword>
<dbReference type="EMBL" id="BJMV01000007">
    <property type="protein sequence ID" value="GEB85769.1"/>
    <property type="molecule type" value="Genomic_DNA"/>
</dbReference>
<evidence type="ECO:0000256" key="1">
    <source>
        <dbReference type="SAM" id="MobiDB-lite"/>
    </source>
</evidence>
<organism evidence="2 3">
    <name type="scientific">Acetobacter peroxydans</name>
    <dbReference type="NCBI Taxonomy" id="104098"/>
    <lineage>
        <taxon>Bacteria</taxon>
        <taxon>Pseudomonadati</taxon>
        <taxon>Pseudomonadota</taxon>
        <taxon>Alphaproteobacteria</taxon>
        <taxon>Acetobacterales</taxon>
        <taxon>Acetobacteraceae</taxon>
        <taxon>Acetobacter</taxon>
    </lineage>
</organism>
<protein>
    <submittedName>
        <fullName evidence="2">Uncharacterized protein</fullName>
    </submittedName>
</protein>
<sequence length="100" mass="11201">MQDKAAEPYPFSINSGTTGTEAGTEPTARIFPPQEDPIARLDRALQRISFALSKRPPQQDTSLTERQETERQELLANVDALILRVRDALEQSAPLPERKD</sequence>
<feature type="region of interest" description="Disordered" evidence="1">
    <location>
        <begin position="50"/>
        <end position="71"/>
    </location>
</feature>
<reference evidence="2 3" key="1">
    <citation type="submission" date="2019-06" db="EMBL/GenBank/DDBJ databases">
        <title>Whole genome shotgun sequence of Acetobacter peroxydans NBRC 13755.</title>
        <authorList>
            <person name="Hosoyama A."/>
            <person name="Uohara A."/>
            <person name="Ohji S."/>
            <person name="Ichikawa N."/>
        </authorList>
    </citation>
    <scope>NUCLEOTIDE SEQUENCE [LARGE SCALE GENOMIC DNA]</scope>
    <source>
        <strain evidence="2 3">NBRC 13755</strain>
    </source>
</reference>
<dbReference type="RefSeq" id="WP_242008908.1">
    <property type="nucleotide sequence ID" value="NZ_BAPL01000025.1"/>
</dbReference>
<evidence type="ECO:0000313" key="2">
    <source>
        <dbReference type="EMBL" id="GEB85769.1"/>
    </source>
</evidence>
<accession>A0A4Y3TWC3</accession>
<dbReference type="Proteomes" id="UP000317730">
    <property type="component" value="Unassembled WGS sequence"/>
</dbReference>
<gene>
    <name evidence="2" type="ORF">APE01nite_15660</name>
</gene>
<feature type="compositionally biased region" description="Low complexity" evidence="1">
    <location>
        <begin position="16"/>
        <end position="28"/>
    </location>
</feature>